<evidence type="ECO:0000313" key="4">
    <source>
        <dbReference type="EMBL" id="WIM69339.1"/>
    </source>
</evidence>
<feature type="transmembrane region" description="Helical" evidence="2">
    <location>
        <begin position="69"/>
        <end position="91"/>
    </location>
</feature>
<feature type="transmembrane region" description="Helical" evidence="2">
    <location>
        <begin position="21"/>
        <end position="38"/>
    </location>
</feature>
<dbReference type="Proteomes" id="UP001238805">
    <property type="component" value="Chromosome"/>
</dbReference>
<dbReference type="RefSeq" id="WP_284873934.1">
    <property type="nucleotide sequence ID" value="NZ_CP126970.1"/>
</dbReference>
<reference evidence="4 5" key="1">
    <citation type="submission" date="2023-05" db="EMBL/GenBank/DDBJ databases">
        <title>Corynebacterium suedekumii sp. nov. and Corynebacterium breve sp. nov. isolated from raw cow's milk.</title>
        <authorList>
            <person name="Baer M.K."/>
            <person name="Mehl L."/>
            <person name="Hellmuth R."/>
            <person name="Marke G."/>
            <person name="Lipski A."/>
        </authorList>
    </citation>
    <scope>NUCLEOTIDE SEQUENCE [LARGE SCALE GENOMIC DNA]</scope>
    <source>
        <strain evidence="4 5">LM112</strain>
    </source>
</reference>
<feature type="domain" description="DUF6542" evidence="3">
    <location>
        <begin position="18"/>
        <end position="142"/>
    </location>
</feature>
<keyword evidence="2" id="KW-1133">Transmembrane helix</keyword>
<sequence length="282" mass="31654">MSSSSPRSSRRQQPGTTGLPTWSGIAIVLAALITGLLLSINAQAIGWPFLLCFAVAGIIVALATEARGLFLTIASMPLLFGTMTVLTSWMVGRSLASDGTPAFSTTSIVTAIYPLAQFFPVLGGVTLVAAIIAAVRIWLLRRNGRAREESAIEVRRRTAEADRRNRDTVSRARSRANQVTVEELLARNRERDRSRTTRAPREPREPQVRRRQEAPRRAPEADGHRGRPRPVREPEVRRMAPRQEPRPDSRPEPRTREIPRVEQEPPAPPRRRRRRLDDDLYS</sequence>
<evidence type="ECO:0000256" key="1">
    <source>
        <dbReference type="SAM" id="MobiDB-lite"/>
    </source>
</evidence>
<keyword evidence="2" id="KW-0812">Transmembrane</keyword>
<dbReference type="EMBL" id="CP126970">
    <property type="protein sequence ID" value="WIM69339.1"/>
    <property type="molecule type" value="Genomic_DNA"/>
</dbReference>
<evidence type="ECO:0000313" key="5">
    <source>
        <dbReference type="Proteomes" id="UP001238805"/>
    </source>
</evidence>
<feature type="transmembrane region" description="Helical" evidence="2">
    <location>
        <begin position="111"/>
        <end position="139"/>
    </location>
</feature>
<dbReference type="Pfam" id="PF20177">
    <property type="entry name" value="DUF6542"/>
    <property type="match status" value="1"/>
</dbReference>
<dbReference type="InterPro" id="IPR046672">
    <property type="entry name" value="DUF6542"/>
</dbReference>
<evidence type="ECO:0000256" key="2">
    <source>
        <dbReference type="SAM" id="Phobius"/>
    </source>
</evidence>
<keyword evidence="5" id="KW-1185">Reference proteome</keyword>
<accession>A0ABY8VI61</accession>
<proteinExistence type="predicted"/>
<protein>
    <submittedName>
        <fullName evidence="4">Amino acid permease</fullName>
    </submittedName>
</protein>
<keyword evidence="2" id="KW-0472">Membrane</keyword>
<evidence type="ECO:0000259" key="3">
    <source>
        <dbReference type="Pfam" id="PF20177"/>
    </source>
</evidence>
<feature type="region of interest" description="Disordered" evidence="1">
    <location>
        <begin position="151"/>
        <end position="282"/>
    </location>
</feature>
<organism evidence="4 5">
    <name type="scientific">Corynebacterium suedekumii</name>
    <dbReference type="NCBI Taxonomy" id="3049801"/>
    <lineage>
        <taxon>Bacteria</taxon>
        <taxon>Bacillati</taxon>
        <taxon>Actinomycetota</taxon>
        <taxon>Actinomycetes</taxon>
        <taxon>Mycobacteriales</taxon>
        <taxon>Corynebacteriaceae</taxon>
        <taxon>Corynebacterium</taxon>
    </lineage>
</organism>
<feature type="compositionally biased region" description="Basic and acidic residues" evidence="1">
    <location>
        <begin position="151"/>
        <end position="170"/>
    </location>
</feature>
<feature type="compositionally biased region" description="Basic and acidic residues" evidence="1">
    <location>
        <begin position="184"/>
        <end position="263"/>
    </location>
</feature>
<name>A0ABY8VI61_9CORY</name>
<gene>
    <name evidence="4" type="ORF">QP029_08640</name>
</gene>
<feature type="transmembrane region" description="Helical" evidence="2">
    <location>
        <begin position="44"/>
        <end position="62"/>
    </location>
</feature>